<accession>A0A0C2BKI7</accession>
<evidence type="ECO:0000313" key="3">
    <source>
        <dbReference type="Proteomes" id="UP000031572"/>
    </source>
</evidence>
<evidence type="ECO:0000313" key="2">
    <source>
        <dbReference type="EMBL" id="KIF80494.1"/>
    </source>
</evidence>
<organism evidence="2 3">
    <name type="scientific">Noviherbaspirillum autotrophicum</name>
    <dbReference type="NCBI Taxonomy" id="709839"/>
    <lineage>
        <taxon>Bacteria</taxon>
        <taxon>Pseudomonadati</taxon>
        <taxon>Pseudomonadota</taxon>
        <taxon>Betaproteobacteria</taxon>
        <taxon>Burkholderiales</taxon>
        <taxon>Oxalobacteraceae</taxon>
        <taxon>Noviherbaspirillum</taxon>
    </lineage>
</organism>
<proteinExistence type="predicted"/>
<protein>
    <recommendedName>
        <fullName evidence="1">PPM-type phosphatase domain-containing protein</fullName>
    </recommendedName>
</protein>
<evidence type="ECO:0000259" key="1">
    <source>
        <dbReference type="PROSITE" id="PS51746"/>
    </source>
</evidence>
<dbReference type="Proteomes" id="UP000031572">
    <property type="component" value="Unassembled WGS sequence"/>
</dbReference>
<dbReference type="RefSeq" id="WP_040039397.1">
    <property type="nucleotide sequence ID" value="NZ_JWJG01000028.1"/>
</dbReference>
<dbReference type="SMART" id="SM00332">
    <property type="entry name" value="PP2Cc"/>
    <property type="match status" value="1"/>
</dbReference>
<dbReference type="SUPFAM" id="SSF81606">
    <property type="entry name" value="PP2C-like"/>
    <property type="match status" value="1"/>
</dbReference>
<dbReference type="PROSITE" id="PS51746">
    <property type="entry name" value="PPM_2"/>
    <property type="match status" value="1"/>
</dbReference>
<gene>
    <name evidence="2" type="ORF">TSA66_06175</name>
</gene>
<keyword evidence="3" id="KW-1185">Reference proteome</keyword>
<dbReference type="AlphaFoldDB" id="A0A0C2BKI7"/>
<dbReference type="OrthoDB" id="9801841at2"/>
<comment type="caution">
    <text evidence="2">The sequence shown here is derived from an EMBL/GenBank/DDBJ whole genome shotgun (WGS) entry which is preliminary data.</text>
</comment>
<dbReference type="STRING" id="709839.TSA66_06175"/>
<sequence>MECRISALSRVGGRERNEDACGYLQEEGIVCCVLADGAGGHGGGDVASRVAVEAVLREFVAKPEASVSAVSALLRHANEAVLHHQGSDPGLADMRSTLVVLVLDTEAPRAVWGHVGDSRLYLLRHGATQFRTRDHSLVQSMVDGGLISPEEALTHSERNVLIASIGSQESFQPSVVERPFAVSEGDAFLLCSDGFWGLQDEAAIEGALMEAMSPEAWLNRMEVDISAQIREGSDNFSAIGVWCGDVESTTVQRARGS</sequence>
<feature type="domain" description="PPM-type phosphatase" evidence="1">
    <location>
        <begin position="4"/>
        <end position="257"/>
    </location>
</feature>
<dbReference type="SMART" id="SM00331">
    <property type="entry name" value="PP2C_SIG"/>
    <property type="match status" value="1"/>
</dbReference>
<dbReference type="Gene3D" id="3.60.40.10">
    <property type="entry name" value="PPM-type phosphatase domain"/>
    <property type="match status" value="1"/>
</dbReference>
<dbReference type="InterPro" id="IPR036457">
    <property type="entry name" value="PPM-type-like_dom_sf"/>
</dbReference>
<reference evidence="2 3" key="1">
    <citation type="submission" date="2014-12" db="EMBL/GenBank/DDBJ databases">
        <title>Denitrispirillum autotrophicum gen. nov., sp. nov., Denitrifying, Facultatively Autotrophic Bacteria Isolated from Rice Paddy Soil.</title>
        <authorList>
            <person name="Ishii S."/>
            <person name="Ashida N."/>
            <person name="Ohno H."/>
            <person name="Otsuka S."/>
            <person name="Yokota A."/>
            <person name="Senoo K."/>
        </authorList>
    </citation>
    <scope>NUCLEOTIDE SEQUENCE [LARGE SCALE GENOMIC DNA]</scope>
    <source>
        <strain evidence="2 3">TSA66</strain>
    </source>
</reference>
<dbReference type="EMBL" id="JWJG01000028">
    <property type="protein sequence ID" value="KIF80494.1"/>
    <property type="molecule type" value="Genomic_DNA"/>
</dbReference>
<dbReference type="Pfam" id="PF13672">
    <property type="entry name" value="PP2C_2"/>
    <property type="match status" value="1"/>
</dbReference>
<name>A0A0C2BKI7_9BURK</name>
<dbReference type="InterPro" id="IPR001932">
    <property type="entry name" value="PPM-type_phosphatase-like_dom"/>
</dbReference>